<dbReference type="eggNOG" id="COG4796">
    <property type="taxonomic scope" value="Bacteria"/>
</dbReference>
<evidence type="ECO:0000259" key="5">
    <source>
        <dbReference type="Pfam" id="PF00263"/>
    </source>
</evidence>
<comment type="subcellular location">
    <subcellularLocation>
        <location evidence="1">Membrane</location>
    </subcellularLocation>
</comment>
<proteinExistence type="predicted"/>
<sequence>MRKLLTLLTATALVSSCGGVSGLSKVKEPKITPKPTYSFGEVTLPKDPLESLKKIKVHADFKGVPVSVAVKAICKAKKLACNLTGFNSQFPITIENFNGSLYDLLKVIERTTRFKFSYEDGVLTVVNADSNEYAKEVERKLAREKLKVEGPKITLNLQGVPLFTVFNEINAATGYTVVPDRDVDLTQKVFVAVKDLPLDKALKVILSPLGYSFTIDPENKEIKVSALVTRVFRIPYIPKQVSFNFSAGESSTVEGSTSGTTTTSSSSGSSGTNEKSVTIQTDFWSELEKNIKNVVSKRGSYFVNKTARIVTVTDTPENIAKVEKVINSLIKAVSQQVQFRVAIYEVTYSDEFQSGVDWSAVFGSQNLQITTGQSTGYVFDLSGYFKAGKSNPFNYLVKLLSRYGKVKTIYDNYVRTLSGETVAIVPGETYRFLESIETQSQADTKLVTQVPVFKELSLGIQLYITPLKRDDGTTQYELDVTNRFIKSLKTYTFDNNTYTVPELIGRTDISLTTVIPKHHFEVITGIKQYKLDSSQSGVPGLMDIPVAGELFKGRSRKATLSEYIVAIYSY</sequence>
<evidence type="ECO:0000313" key="8">
    <source>
        <dbReference type="Proteomes" id="UP000006362"/>
    </source>
</evidence>
<evidence type="ECO:0000313" key="7">
    <source>
        <dbReference type="EMBL" id="ADU97746.1"/>
    </source>
</evidence>
<feature type="compositionally biased region" description="Low complexity" evidence="4">
    <location>
        <begin position="249"/>
        <end position="272"/>
    </location>
</feature>
<reference evidence="7" key="1">
    <citation type="submission" date="2011-01" db="EMBL/GenBank/DDBJ databases">
        <title>Complete sequence of plasmid of Thermovibrio ammonificans HB-1.</title>
        <authorList>
            <consortium name="US DOE Joint Genome Institute"/>
            <person name="Lucas S."/>
            <person name="Copeland A."/>
            <person name="Lapidus A."/>
            <person name="Cheng J.-F."/>
            <person name="Goodwin L."/>
            <person name="Pitluck S."/>
            <person name="Davenport K."/>
            <person name="Detter J.C."/>
            <person name="Han C."/>
            <person name="Tapia R."/>
            <person name="Land M."/>
            <person name="Hauser L."/>
            <person name="Kyrpides N."/>
            <person name="Ivanova N."/>
            <person name="Ovchinnikova G."/>
            <person name="Vetriani C."/>
            <person name="Woyke T."/>
        </authorList>
    </citation>
    <scope>NUCLEOTIDE SEQUENCE [LARGE SCALE GENOMIC DNA]</scope>
    <source>
        <strain evidence="7">HB-1</strain>
        <plasmid evidence="7">pTHEAM01</plasmid>
    </source>
</reference>
<dbReference type="InterPro" id="IPR004846">
    <property type="entry name" value="T2SS/T3SS_dom"/>
</dbReference>
<dbReference type="InterPro" id="IPR038591">
    <property type="entry name" value="NolW-like_sf"/>
</dbReference>
<dbReference type="Proteomes" id="UP000006362">
    <property type="component" value="Plasmid pTHEAM01"/>
</dbReference>
<dbReference type="InterPro" id="IPR050810">
    <property type="entry name" value="Bact_Secretion_Sys_Channel"/>
</dbReference>
<geneLocation type="plasmid" evidence="7 8">
    <name>pTHEAM01</name>
</geneLocation>
<dbReference type="Gene3D" id="3.30.1370.120">
    <property type="match status" value="1"/>
</dbReference>
<dbReference type="EMBL" id="CP002445">
    <property type="protein sequence ID" value="ADU97746.1"/>
    <property type="molecule type" value="Genomic_DNA"/>
</dbReference>
<feature type="domain" description="Type II/III secretion system secretin-like" evidence="5">
    <location>
        <begin position="400"/>
        <end position="567"/>
    </location>
</feature>
<evidence type="ECO:0000256" key="1">
    <source>
        <dbReference type="ARBA" id="ARBA00004370"/>
    </source>
</evidence>
<dbReference type="GO" id="GO:0009297">
    <property type="term" value="P:pilus assembly"/>
    <property type="evidence" value="ECO:0007669"/>
    <property type="project" value="InterPro"/>
</dbReference>
<dbReference type="AlphaFoldDB" id="E8T6S3"/>
<dbReference type="InterPro" id="IPR011514">
    <property type="entry name" value="Secretin_N_2"/>
</dbReference>
<evidence type="ECO:0000256" key="4">
    <source>
        <dbReference type="SAM" id="MobiDB-lite"/>
    </source>
</evidence>
<dbReference type="PANTHER" id="PTHR30332:SF24">
    <property type="entry name" value="SECRETIN GSPD-RELATED"/>
    <property type="match status" value="1"/>
</dbReference>
<dbReference type="GO" id="GO:0019867">
    <property type="term" value="C:outer membrane"/>
    <property type="evidence" value="ECO:0007669"/>
    <property type="project" value="InterPro"/>
</dbReference>
<dbReference type="PANTHER" id="PTHR30332">
    <property type="entry name" value="PROBABLE GENERAL SECRETION PATHWAY PROTEIN D"/>
    <property type="match status" value="1"/>
</dbReference>
<evidence type="ECO:0000259" key="6">
    <source>
        <dbReference type="Pfam" id="PF07655"/>
    </source>
</evidence>
<keyword evidence="8" id="KW-1185">Reference proteome</keyword>
<organism evidence="7 8">
    <name type="scientific">Thermovibrio ammonificans (strain DSM 15698 / JCM 12110 / HB-1)</name>
    <dbReference type="NCBI Taxonomy" id="648996"/>
    <lineage>
        <taxon>Bacteria</taxon>
        <taxon>Pseudomonadati</taxon>
        <taxon>Aquificota</taxon>
        <taxon>Aquificia</taxon>
        <taxon>Desulfurobacteriales</taxon>
        <taxon>Desulfurobacteriaceae</taxon>
        <taxon>Thermovibrio</taxon>
    </lineage>
</organism>
<dbReference type="Pfam" id="PF07655">
    <property type="entry name" value="Secretin_N_2"/>
    <property type="match status" value="1"/>
</dbReference>
<dbReference type="GO" id="GO:0015627">
    <property type="term" value="C:type II protein secretion system complex"/>
    <property type="evidence" value="ECO:0007669"/>
    <property type="project" value="TreeGrafter"/>
</dbReference>
<evidence type="ECO:0000256" key="3">
    <source>
        <dbReference type="ARBA" id="ARBA00023136"/>
    </source>
</evidence>
<keyword evidence="3" id="KW-0472">Membrane</keyword>
<protein>
    <submittedName>
        <fullName evidence="7">Uncharacterized protein</fullName>
    </submittedName>
</protein>
<accession>E8T6S3</accession>
<gene>
    <name evidence="7" type="ordered locus">Theam_1790</name>
</gene>
<keyword evidence="2" id="KW-0732">Signal</keyword>
<dbReference type="PROSITE" id="PS51257">
    <property type="entry name" value="PROKAR_LIPOPROTEIN"/>
    <property type="match status" value="1"/>
</dbReference>
<dbReference type="HOGENOM" id="CLU_478106_0_0_0"/>
<dbReference type="RefSeq" id="WP_013524950.1">
    <property type="nucleotide sequence ID" value="NC_014917.1"/>
</dbReference>
<dbReference type="KEGG" id="tam:Theam_1790"/>
<dbReference type="Pfam" id="PF00263">
    <property type="entry name" value="Secretin"/>
    <property type="match status" value="1"/>
</dbReference>
<evidence type="ECO:0000256" key="2">
    <source>
        <dbReference type="ARBA" id="ARBA00022729"/>
    </source>
</evidence>
<feature type="domain" description="Secretin N-terminal" evidence="6">
    <location>
        <begin position="229"/>
        <end position="305"/>
    </location>
</feature>
<keyword evidence="7" id="KW-0614">Plasmid</keyword>
<name>E8T6S3_THEA1</name>
<dbReference type="GO" id="GO:0009306">
    <property type="term" value="P:protein secretion"/>
    <property type="evidence" value="ECO:0007669"/>
    <property type="project" value="InterPro"/>
</dbReference>
<feature type="region of interest" description="Disordered" evidence="4">
    <location>
        <begin position="249"/>
        <end position="274"/>
    </location>
</feature>